<gene>
    <name evidence="1" type="ORF">WKI67_03815</name>
</gene>
<accession>A0ACC6PMD8</accession>
<name>A0ACC6PMD8_9ACTN</name>
<evidence type="ECO:0000313" key="2">
    <source>
        <dbReference type="Proteomes" id="UP001377168"/>
    </source>
</evidence>
<comment type="caution">
    <text evidence="1">The sequence shown here is derived from an EMBL/GenBank/DDBJ whole genome shotgun (WGS) entry which is preliminary data.</text>
</comment>
<reference evidence="1" key="1">
    <citation type="submission" date="2024-03" db="EMBL/GenBank/DDBJ databases">
        <title>Novel Streptomyces species of biotechnological and ecological value are a feature of Machair soil.</title>
        <authorList>
            <person name="Prole J.R."/>
            <person name="Goodfellow M."/>
            <person name="Allenby N."/>
            <person name="Ward A.C."/>
        </authorList>
    </citation>
    <scope>NUCLEOTIDE SEQUENCE</scope>
    <source>
        <strain evidence="1">MS2.AVA.5</strain>
    </source>
</reference>
<proteinExistence type="predicted"/>
<sequence>MPVTATRGALSMNCTYCDLTGADRLVAVVLSSSGGDWTRYAHPPCADARGVEPFDSRLPAEKGRA</sequence>
<evidence type="ECO:0000313" key="1">
    <source>
        <dbReference type="EMBL" id="MEJ8632546.1"/>
    </source>
</evidence>
<keyword evidence="2" id="KW-1185">Reference proteome</keyword>
<organism evidence="1 2">
    <name type="scientific">Streptomyces achmelvichensis</name>
    <dbReference type="NCBI Taxonomy" id="3134111"/>
    <lineage>
        <taxon>Bacteria</taxon>
        <taxon>Bacillati</taxon>
        <taxon>Actinomycetota</taxon>
        <taxon>Actinomycetes</taxon>
        <taxon>Kitasatosporales</taxon>
        <taxon>Streptomycetaceae</taxon>
        <taxon>Streptomyces</taxon>
    </lineage>
</organism>
<dbReference type="Proteomes" id="UP001377168">
    <property type="component" value="Unassembled WGS sequence"/>
</dbReference>
<protein>
    <submittedName>
        <fullName evidence="1">Uncharacterized protein</fullName>
    </submittedName>
</protein>
<dbReference type="EMBL" id="JBBKAJ010000022">
    <property type="protein sequence ID" value="MEJ8632546.1"/>
    <property type="molecule type" value="Genomic_DNA"/>
</dbReference>